<comment type="caution">
    <text evidence="2">The sequence shown here is derived from an EMBL/GenBank/DDBJ whole genome shotgun (WGS) entry which is preliminary data.</text>
</comment>
<dbReference type="EMBL" id="BMAT01001355">
    <property type="protein sequence ID" value="GFR83706.1"/>
    <property type="molecule type" value="Genomic_DNA"/>
</dbReference>
<accession>A0AAV4GGD3</accession>
<name>A0AAV4GGD3_9GAST</name>
<sequence>MKKKKKKKKNNDKNIKKNDKNIKENNKKKKNTLPSHLFLPTSLYPNLQGHKYVPGKFKHLRSPSQSWPDGPRPIKHSSMSNKNTENFP</sequence>
<protein>
    <submittedName>
        <fullName evidence="2">Uncharacterized protein</fullName>
    </submittedName>
</protein>
<feature type="compositionally biased region" description="Basic residues" evidence="1">
    <location>
        <begin position="1"/>
        <end position="10"/>
    </location>
</feature>
<feature type="compositionally biased region" description="Polar residues" evidence="1">
    <location>
        <begin position="77"/>
        <end position="88"/>
    </location>
</feature>
<dbReference type="Proteomes" id="UP000762676">
    <property type="component" value="Unassembled WGS sequence"/>
</dbReference>
<keyword evidence="3" id="KW-1185">Reference proteome</keyword>
<reference evidence="2 3" key="1">
    <citation type="journal article" date="2021" name="Elife">
        <title>Chloroplast acquisition without the gene transfer in kleptoplastic sea slugs, Plakobranchus ocellatus.</title>
        <authorList>
            <person name="Maeda T."/>
            <person name="Takahashi S."/>
            <person name="Yoshida T."/>
            <person name="Shimamura S."/>
            <person name="Takaki Y."/>
            <person name="Nagai Y."/>
            <person name="Toyoda A."/>
            <person name="Suzuki Y."/>
            <person name="Arimoto A."/>
            <person name="Ishii H."/>
            <person name="Satoh N."/>
            <person name="Nishiyama T."/>
            <person name="Hasebe M."/>
            <person name="Maruyama T."/>
            <person name="Minagawa J."/>
            <person name="Obokata J."/>
            <person name="Shigenobu S."/>
        </authorList>
    </citation>
    <scope>NUCLEOTIDE SEQUENCE [LARGE SCALE GENOMIC DNA]</scope>
</reference>
<gene>
    <name evidence="2" type="ORF">ElyMa_000654600</name>
</gene>
<organism evidence="2 3">
    <name type="scientific">Elysia marginata</name>
    <dbReference type="NCBI Taxonomy" id="1093978"/>
    <lineage>
        <taxon>Eukaryota</taxon>
        <taxon>Metazoa</taxon>
        <taxon>Spiralia</taxon>
        <taxon>Lophotrochozoa</taxon>
        <taxon>Mollusca</taxon>
        <taxon>Gastropoda</taxon>
        <taxon>Heterobranchia</taxon>
        <taxon>Euthyneura</taxon>
        <taxon>Panpulmonata</taxon>
        <taxon>Sacoglossa</taxon>
        <taxon>Placobranchoidea</taxon>
        <taxon>Plakobranchidae</taxon>
        <taxon>Elysia</taxon>
    </lineage>
</organism>
<dbReference type="AlphaFoldDB" id="A0AAV4GGD3"/>
<evidence type="ECO:0000256" key="1">
    <source>
        <dbReference type="SAM" id="MobiDB-lite"/>
    </source>
</evidence>
<evidence type="ECO:0000313" key="2">
    <source>
        <dbReference type="EMBL" id="GFR83706.1"/>
    </source>
</evidence>
<proteinExistence type="predicted"/>
<feature type="compositionally biased region" description="Basic and acidic residues" evidence="1">
    <location>
        <begin position="11"/>
        <end position="25"/>
    </location>
</feature>
<evidence type="ECO:0000313" key="3">
    <source>
        <dbReference type="Proteomes" id="UP000762676"/>
    </source>
</evidence>
<feature type="region of interest" description="Disordered" evidence="1">
    <location>
        <begin position="1"/>
        <end position="88"/>
    </location>
</feature>